<comment type="caution">
    <text evidence="2">The sequence shown here is derived from an EMBL/GenBank/DDBJ whole genome shotgun (WGS) entry which is preliminary data.</text>
</comment>
<evidence type="ECO:0000259" key="1">
    <source>
        <dbReference type="Pfam" id="PF13482"/>
    </source>
</evidence>
<reference evidence="3" key="1">
    <citation type="journal article" date="2019" name="Int. J. Syst. Evol. Microbiol.">
        <title>The Global Catalogue of Microorganisms (GCM) 10K type strain sequencing project: providing services to taxonomists for standard genome sequencing and annotation.</title>
        <authorList>
            <consortium name="The Broad Institute Genomics Platform"/>
            <consortium name="The Broad Institute Genome Sequencing Center for Infectious Disease"/>
            <person name="Wu L."/>
            <person name="Ma J."/>
        </authorList>
    </citation>
    <scope>NUCLEOTIDE SEQUENCE [LARGE SCALE GENOMIC DNA]</scope>
    <source>
        <strain evidence="3">CGMCC 1.12237</strain>
    </source>
</reference>
<dbReference type="PANTHER" id="PTHR38462">
    <property type="entry name" value="EXONUCLEASE-LIKE PROTEIN"/>
    <property type="match status" value="1"/>
</dbReference>
<protein>
    <submittedName>
        <fullName evidence="2">Ribonuclease H-like domain-containing protein</fullName>
    </submittedName>
</protein>
<dbReference type="InterPro" id="IPR012337">
    <property type="entry name" value="RNaseH-like_sf"/>
</dbReference>
<dbReference type="EMBL" id="JBHSMC010000001">
    <property type="protein sequence ID" value="MFC5463319.1"/>
    <property type="molecule type" value="Genomic_DNA"/>
</dbReference>
<evidence type="ECO:0000313" key="3">
    <source>
        <dbReference type="Proteomes" id="UP001596147"/>
    </source>
</evidence>
<dbReference type="PANTHER" id="PTHR38462:SF1">
    <property type="entry name" value="YPRB RIBONUCLEASE H-LIKE DOMAIN-CONTAINING PROTEIN"/>
    <property type="match status" value="1"/>
</dbReference>
<gene>
    <name evidence="2" type="ORF">ACFPM4_00980</name>
</gene>
<proteinExistence type="predicted"/>
<name>A0ABW0LC08_9BACI</name>
<dbReference type="SUPFAM" id="SSF81901">
    <property type="entry name" value="HCP-like"/>
    <property type="match status" value="1"/>
</dbReference>
<dbReference type="Pfam" id="PF13482">
    <property type="entry name" value="RNase_H_2"/>
    <property type="match status" value="1"/>
</dbReference>
<dbReference type="Proteomes" id="UP001596147">
    <property type="component" value="Unassembled WGS sequence"/>
</dbReference>
<feature type="domain" description="YprB ribonuclease H-like" evidence="1">
    <location>
        <begin position="106"/>
        <end position="274"/>
    </location>
</feature>
<accession>A0ABW0LC08</accession>
<sequence length="419" mass="48653">MSLKSKLNLMKGNIIRGTDKPSDFPEANVEQRKIDIHFSEKWEAAGVKPYILEDDYCFIREKRFPIDYRHGHYSFLDLYTAINAWEESTSNHPLSAKGLKASNLFFFDTETTGLSGGAGNSIFLLGHAQVRENEVILKQHFLPEPGFEVPFYKSFLESVDYTTLVTYNGKAFDWPQVKTQHRLVRDHVPKLPAYGHFDLYHAARRLWKDRMDSVKLVNVEREILGVHRTDDIPGYLAPMIYFDYVDRKDPEAVLQVLKHNELDILSLITLYIHLTFQIHGLDPHQTAKDKVIIGKWFDYIGERDAASTIFETAAGEGDIVARHELAFSLKRKKQYKEAYEEWAQVADIGDSIIQRDANIELAKLMEHQFKDYYAAIQRTQKAKEIHLQLDDIDSKNRDSFIMEVNKRLQRLYGKYDKNS</sequence>
<keyword evidence="3" id="KW-1185">Reference proteome</keyword>
<dbReference type="SUPFAM" id="SSF53098">
    <property type="entry name" value="Ribonuclease H-like"/>
    <property type="match status" value="1"/>
</dbReference>
<dbReference type="InterPro" id="IPR036397">
    <property type="entry name" value="RNaseH_sf"/>
</dbReference>
<dbReference type="InterPro" id="IPR038720">
    <property type="entry name" value="YprB_RNase_H-like_dom"/>
</dbReference>
<dbReference type="Gene3D" id="3.30.420.10">
    <property type="entry name" value="Ribonuclease H-like superfamily/Ribonuclease H"/>
    <property type="match status" value="1"/>
</dbReference>
<evidence type="ECO:0000313" key="2">
    <source>
        <dbReference type="EMBL" id="MFC5463319.1"/>
    </source>
</evidence>
<organism evidence="2 3">
    <name type="scientific">Lederbergia graminis</name>
    <dbReference type="NCBI Taxonomy" id="735518"/>
    <lineage>
        <taxon>Bacteria</taxon>
        <taxon>Bacillati</taxon>
        <taxon>Bacillota</taxon>
        <taxon>Bacilli</taxon>
        <taxon>Bacillales</taxon>
        <taxon>Bacillaceae</taxon>
        <taxon>Lederbergia</taxon>
    </lineage>
</organism>